<organism evidence="2 3">
    <name type="scientific">Rhypophila decipiens</name>
    <dbReference type="NCBI Taxonomy" id="261697"/>
    <lineage>
        <taxon>Eukaryota</taxon>
        <taxon>Fungi</taxon>
        <taxon>Dikarya</taxon>
        <taxon>Ascomycota</taxon>
        <taxon>Pezizomycotina</taxon>
        <taxon>Sordariomycetes</taxon>
        <taxon>Sordariomycetidae</taxon>
        <taxon>Sordariales</taxon>
        <taxon>Naviculisporaceae</taxon>
        <taxon>Rhypophila</taxon>
    </lineage>
</organism>
<feature type="compositionally biased region" description="Low complexity" evidence="1">
    <location>
        <begin position="457"/>
        <end position="473"/>
    </location>
</feature>
<protein>
    <submittedName>
        <fullName evidence="2">Uncharacterized protein</fullName>
    </submittedName>
</protein>
<feature type="compositionally biased region" description="Basic and acidic residues" evidence="1">
    <location>
        <begin position="618"/>
        <end position="630"/>
    </location>
</feature>
<reference evidence="2" key="1">
    <citation type="journal article" date="2023" name="Mol. Phylogenet. Evol.">
        <title>Genome-scale phylogeny and comparative genomics of the fungal order Sordariales.</title>
        <authorList>
            <person name="Hensen N."/>
            <person name="Bonometti L."/>
            <person name="Westerberg I."/>
            <person name="Brannstrom I.O."/>
            <person name="Guillou S."/>
            <person name="Cros-Aarteil S."/>
            <person name="Calhoun S."/>
            <person name="Haridas S."/>
            <person name="Kuo A."/>
            <person name="Mondo S."/>
            <person name="Pangilinan J."/>
            <person name="Riley R."/>
            <person name="LaButti K."/>
            <person name="Andreopoulos B."/>
            <person name="Lipzen A."/>
            <person name="Chen C."/>
            <person name="Yan M."/>
            <person name="Daum C."/>
            <person name="Ng V."/>
            <person name="Clum A."/>
            <person name="Steindorff A."/>
            <person name="Ohm R.A."/>
            <person name="Martin F."/>
            <person name="Silar P."/>
            <person name="Natvig D.O."/>
            <person name="Lalanne C."/>
            <person name="Gautier V."/>
            <person name="Ament-Velasquez S.L."/>
            <person name="Kruys A."/>
            <person name="Hutchinson M.I."/>
            <person name="Powell A.J."/>
            <person name="Barry K."/>
            <person name="Miller A.N."/>
            <person name="Grigoriev I.V."/>
            <person name="Debuchy R."/>
            <person name="Gladieux P."/>
            <person name="Hiltunen Thoren M."/>
            <person name="Johannesson H."/>
        </authorList>
    </citation>
    <scope>NUCLEOTIDE SEQUENCE</scope>
    <source>
        <strain evidence="2">PSN293</strain>
    </source>
</reference>
<dbReference type="AlphaFoldDB" id="A0AAN6Y9B4"/>
<feature type="compositionally biased region" description="Polar residues" evidence="1">
    <location>
        <begin position="352"/>
        <end position="361"/>
    </location>
</feature>
<proteinExistence type="predicted"/>
<dbReference type="InterPro" id="IPR046784">
    <property type="entry name" value="Eap1"/>
</dbReference>
<feature type="compositionally biased region" description="Basic and acidic residues" evidence="1">
    <location>
        <begin position="172"/>
        <end position="181"/>
    </location>
</feature>
<feature type="compositionally biased region" description="Polar residues" evidence="1">
    <location>
        <begin position="562"/>
        <end position="577"/>
    </location>
</feature>
<sequence length="772" mass="85748">MAVRYSADFLIHLRDSPLCIKPLSLPPAEEWMGPPPETFRNQAKPTNDRIKGPESALLNQENRRPPLDRNGTRNSANPDDMILGPPKTNFASATSMRNSRTGDQERGFKDADRSDRPTDRFGGLRTLASDVENSNDRYRDTRDGRNNTLRRRGDQGDQDSDGWTPVKPRKSFGHEGAERFQPRMGTTDRFNLGREERRPRDRDDRDSGDRRNNRNMDLHGRDKDIDHAETTPRRNGLTRGKTDPWFKDSPGGAATNDAPISQRERIERAKSWRDRDPEEKPIDRHSDRINERGHDRRWDRDQRVERDPEWFGDGADEKPQAHTAEDFKKFMESMKASRGGGPSKSDEKASASVETPTSYQELEQKVVSAPAVESGPDKFFTAFGSGSLDTGVSAEKPKAAKSSRFMAFLAPQEDNRAKTEPATPAALGAPPGTTEGPPKSEAEKEAFALLIQKLHRSGLGPPQEPSGQPQPGLARLFDSPAPSQNQQQQSKSTVASPEPFQQYGGDRRDDPRLRGPPQQQPSVHEILSPRQMGHPTQTPVSRPEQALQDLLAQRHPLPPQPSNRASQNSPAVNSNTEFLMRLMQSHQPHREVAEPPRPEQGFVRMPQPTKQVSLANIPDREQEYQRDRSVPQRQLQQRQGPPGFLEDQFQPQEMDHRPQPQQPTQILQRPPPPGLDHHMLPFPLGVAGGNGNGGGPLPPQHRPMIPPPGLVNGPPPRNGPMPGMFPPNFPPLGAFPGPHPAEGLVGPGPPRSMQPPPGFFPGGPPPPGFLPP</sequence>
<feature type="compositionally biased region" description="Basic and acidic residues" evidence="1">
    <location>
        <begin position="191"/>
        <end position="232"/>
    </location>
</feature>
<feature type="compositionally biased region" description="Low complexity" evidence="1">
    <location>
        <begin position="631"/>
        <end position="643"/>
    </location>
</feature>
<keyword evidence="3" id="KW-1185">Reference proteome</keyword>
<evidence type="ECO:0000313" key="2">
    <source>
        <dbReference type="EMBL" id="KAK4214829.1"/>
    </source>
</evidence>
<dbReference type="EMBL" id="MU858087">
    <property type="protein sequence ID" value="KAK4214829.1"/>
    <property type="molecule type" value="Genomic_DNA"/>
</dbReference>
<feature type="region of interest" description="Disordered" evidence="1">
    <location>
        <begin position="27"/>
        <end position="362"/>
    </location>
</feature>
<gene>
    <name evidence="2" type="ORF">QBC37DRAFT_252698</name>
</gene>
<evidence type="ECO:0000256" key="1">
    <source>
        <dbReference type="SAM" id="MobiDB-lite"/>
    </source>
</evidence>
<name>A0AAN6Y9B4_9PEZI</name>
<feature type="compositionally biased region" description="Basic and acidic residues" evidence="1">
    <location>
        <begin position="100"/>
        <end position="119"/>
    </location>
</feature>
<feature type="compositionally biased region" description="Low complexity" evidence="1">
    <location>
        <begin position="420"/>
        <end position="437"/>
    </location>
</feature>
<feature type="compositionally biased region" description="Gly residues" evidence="1">
    <location>
        <begin position="686"/>
        <end position="695"/>
    </location>
</feature>
<feature type="non-terminal residue" evidence="2">
    <location>
        <position position="772"/>
    </location>
</feature>
<feature type="region of interest" description="Disordered" evidence="1">
    <location>
        <begin position="407"/>
        <end position="772"/>
    </location>
</feature>
<feature type="compositionally biased region" description="Basic and acidic residues" evidence="1">
    <location>
        <begin position="588"/>
        <end position="597"/>
    </location>
</feature>
<accession>A0AAN6Y9B4</accession>
<dbReference type="Pfam" id="PF20566">
    <property type="entry name" value="Eap1"/>
    <property type="match status" value="1"/>
</dbReference>
<dbReference type="Proteomes" id="UP001301769">
    <property type="component" value="Unassembled WGS sequence"/>
</dbReference>
<feature type="compositionally biased region" description="Basic and acidic residues" evidence="1">
    <location>
        <begin position="134"/>
        <end position="155"/>
    </location>
</feature>
<feature type="compositionally biased region" description="Polar residues" evidence="1">
    <location>
        <begin position="89"/>
        <end position="99"/>
    </location>
</feature>
<feature type="compositionally biased region" description="Pro residues" evidence="1">
    <location>
        <begin position="747"/>
        <end position="772"/>
    </location>
</feature>
<feature type="compositionally biased region" description="Pro residues" evidence="1">
    <location>
        <begin position="696"/>
        <end position="730"/>
    </location>
</feature>
<reference evidence="2" key="2">
    <citation type="submission" date="2023-05" db="EMBL/GenBank/DDBJ databases">
        <authorList>
            <consortium name="Lawrence Berkeley National Laboratory"/>
            <person name="Steindorff A."/>
            <person name="Hensen N."/>
            <person name="Bonometti L."/>
            <person name="Westerberg I."/>
            <person name="Brannstrom I.O."/>
            <person name="Guillou S."/>
            <person name="Cros-Aarteil S."/>
            <person name="Calhoun S."/>
            <person name="Haridas S."/>
            <person name="Kuo A."/>
            <person name="Mondo S."/>
            <person name="Pangilinan J."/>
            <person name="Riley R."/>
            <person name="Labutti K."/>
            <person name="Andreopoulos B."/>
            <person name="Lipzen A."/>
            <person name="Chen C."/>
            <person name="Yanf M."/>
            <person name="Daum C."/>
            <person name="Ng V."/>
            <person name="Clum A."/>
            <person name="Ohm R."/>
            <person name="Martin F."/>
            <person name="Silar P."/>
            <person name="Natvig D."/>
            <person name="Lalanne C."/>
            <person name="Gautier V."/>
            <person name="Ament-Velasquez S.L."/>
            <person name="Kruys A."/>
            <person name="Hutchinson M.I."/>
            <person name="Powell A.J."/>
            <person name="Barry K."/>
            <person name="Miller A.N."/>
            <person name="Grigoriev I.V."/>
            <person name="Debuchy R."/>
            <person name="Gladieux P."/>
            <person name="Thoren M.H."/>
            <person name="Johannesson H."/>
        </authorList>
    </citation>
    <scope>NUCLEOTIDE SEQUENCE</scope>
    <source>
        <strain evidence="2">PSN293</strain>
    </source>
</reference>
<feature type="compositionally biased region" description="Low complexity" evidence="1">
    <location>
        <begin position="483"/>
        <end position="492"/>
    </location>
</feature>
<feature type="compositionally biased region" description="Basic and acidic residues" evidence="1">
    <location>
        <begin position="262"/>
        <end position="332"/>
    </location>
</feature>
<comment type="caution">
    <text evidence="2">The sequence shown here is derived from an EMBL/GenBank/DDBJ whole genome shotgun (WGS) entry which is preliminary data.</text>
</comment>
<feature type="compositionally biased region" description="Basic and acidic residues" evidence="1">
    <location>
        <begin position="61"/>
        <end position="71"/>
    </location>
</feature>
<evidence type="ECO:0000313" key="3">
    <source>
        <dbReference type="Proteomes" id="UP001301769"/>
    </source>
</evidence>